<evidence type="ECO:0000313" key="1">
    <source>
        <dbReference type="EMBL" id="ART32184.1"/>
    </source>
</evidence>
<reference evidence="1" key="1">
    <citation type="submission" date="2017-03" db="EMBL/GenBank/DDBJ databases">
        <title>The mitochondrial genome of the carnivorous plant Utricularia reniformis (Lentibulariaceae): structure, comparative analysis and evolutionary landmarks.</title>
        <authorList>
            <person name="Silva S.R."/>
            <person name="Alvarenga D.O."/>
            <person name="Michael T.P."/>
            <person name="Miranda V.F.O."/>
            <person name="Varani A.M."/>
        </authorList>
    </citation>
    <scope>NUCLEOTIDE SEQUENCE</scope>
</reference>
<gene>
    <name evidence="1" type="ORF">AEK19_MT2025</name>
</gene>
<dbReference type="AlphaFoldDB" id="A0A1Y0B469"/>
<keyword evidence="1" id="KW-0496">Mitochondrion</keyword>
<geneLocation type="mitochondrion" evidence="1"/>
<protein>
    <submittedName>
        <fullName evidence="1">Uncharacterized protein</fullName>
    </submittedName>
</protein>
<name>A0A1Y0B469_9LAMI</name>
<proteinExistence type="predicted"/>
<accession>A0A1Y0B469</accession>
<organism evidence="1">
    <name type="scientific">Utricularia reniformis</name>
    <dbReference type="NCBI Taxonomy" id="192314"/>
    <lineage>
        <taxon>Eukaryota</taxon>
        <taxon>Viridiplantae</taxon>
        <taxon>Streptophyta</taxon>
        <taxon>Embryophyta</taxon>
        <taxon>Tracheophyta</taxon>
        <taxon>Spermatophyta</taxon>
        <taxon>Magnoliopsida</taxon>
        <taxon>eudicotyledons</taxon>
        <taxon>Gunneridae</taxon>
        <taxon>Pentapetalae</taxon>
        <taxon>asterids</taxon>
        <taxon>lamiids</taxon>
        <taxon>Lamiales</taxon>
        <taxon>Lentibulariaceae</taxon>
        <taxon>Utricularia</taxon>
    </lineage>
</organism>
<dbReference type="EMBL" id="KY774314">
    <property type="protein sequence ID" value="ART32184.1"/>
    <property type="molecule type" value="Genomic_DNA"/>
</dbReference>
<sequence>MTGNLPMGLSLMLLRPKLSNTGELSTTICQVPRSLPRGTIIDGG</sequence>